<dbReference type="PROSITE" id="PS01248">
    <property type="entry name" value="EGF_LAM_1"/>
    <property type="match status" value="2"/>
</dbReference>
<dbReference type="InterPro" id="IPR050440">
    <property type="entry name" value="Laminin/Netrin_ECM"/>
</dbReference>
<dbReference type="AlphaFoldDB" id="A0A7M7HFJ9"/>
<dbReference type="OMA" id="WPSWGAV"/>
<keyword evidence="3 6" id="KW-1015">Disulfide bond</keyword>
<evidence type="ECO:0000256" key="5">
    <source>
        <dbReference type="ARBA" id="ARBA00023292"/>
    </source>
</evidence>
<dbReference type="RefSeq" id="XP_011671272.2">
    <property type="nucleotide sequence ID" value="XM_011672970.2"/>
</dbReference>
<dbReference type="KEGG" id="spu:580024"/>
<evidence type="ECO:0000313" key="9">
    <source>
        <dbReference type="EnsemblMetazoa" id="XP_011671272"/>
    </source>
</evidence>
<dbReference type="PROSITE" id="PS51117">
    <property type="entry name" value="LAMININ_NTER"/>
    <property type="match status" value="1"/>
</dbReference>
<proteinExistence type="predicted"/>
<dbReference type="GO" id="GO:0007411">
    <property type="term" value="P:axon guidance"/>
    <property type="evidence" value="ECO:0000318"/>
    <property type="project" value="GO_Central"/>
</dbReference>
<dbReference type="FunFam" id="2.10.25.10:FF:000067">
    <property type="entry name" value="Laminin subunit gamma 1"/>
    <property type="match status" value="1"/>
</dbReference>
<reference evidence="9" key="2">
    <citation type="submission" date="2021-01" db="UniProtKB">
        <authorList>
            <consortium name="EnsemblMetazoa"/>
        </authorList>
    </citation>
    <scope>IDENTIFICATION</scope>
</reference>
<dbReference type="PANTHER" id="PTHR10574">
    <property type="entry name" value="NETRIN/LAMININ-RELATED"/>
    <property type="match status" value="1"/>
</dbReference>
<feature type="domain" description="Laminin N-terminal" evidence="8">
    <location>
        <begin position="48"/>
        <end position="275"/>
    </location>
</feature>
<dbReference type="GeneID" id="580024"/>
<keyword evidence="2" id="KW-0677">Repeat</keyword>
<name>A0A7M7HFJ9_STRPU</name>
<evidence type="ECO:0000256" key="1">
    <source>
        <dbReference type="ARBA" id="ARBA00022729"/>
    </source>
</evidence>
<dbReference type="GO" id="GO:0005604">
    <property type="term" value="C:basement membrane"/>
    <property type="evidence" value="ECO:0000318"/>
    <property type="project" value="GO_Central"/>
</dbReference>
<dbReference type="GO" id="GO:0009887">
    <property type="term" value="P:animal organ morphogenesis"/>
    <property type="evidence" value="ECO:0000318"/>
    <property type="project" value="GO_Central"/>
</dbReference>
<feature type="disulfide bond" evidence="6">
    <location>
        <begin position="411"/>
        <end position="420"/>
    </location>
</feature>
<dbReference type="FunFam" id="2.10.25.10:FF:000166">
    <property type="entry name" value="laminin subunit gamma-1"/>
    <property type="match status" value="1"/>
</dbReference>
<dbReference type="SUPFAM" id="SSF57196">
    <property type="entry name" value="EGF/Laminin"/>
    <property type="match status" value="3"/>
</dbReference>
<dbReference type="Gene3D" id="2.10.25.10">
    <property type="entry name" value="Laminin"/>
    <property type="match status" value="2"/>
</dbReference>
<evidence type="ECO:0000256" key="2">
    <source>
        <dbReference type="ARBA" id="ARBA00022737"/>
    </source>
</evidence>
<keyword evidence="5 6" id="KW-0424">Laminin EGF-like domain</keyword>
<dbReference type="SMART" id="SM00180">
    <property type="entry name" value="EGF_Lam"/>
    <property type="match status" value="3"/>
</dbReference>
<dbReference type="SMART" id="SM00136">
    <property type="entry name" value="LamNT"/>
    <property type="match status" value="1"/>
</dbReference>
<dbReference type="EnsemblMetazoa" id="XM_011672970">
    <property type="protein sequence ID" value="XP_011671272"/>
    <property type="gene ID" value="LOC580024"/>
</dbReference>
<feature type="disulfide bond" evidence="6">
    <location>
        <begin position="391"/>
        <end position="403"/>
    </location>
</feature>
<dbReference type="PROSITE" id="PS50027">
    <property type="entry name" value="EGF_LAM_2"/>
    <property type="match status" value="1"/>
</dbReference>
<dbReference type="InParanoid" id="A0A7M7HFJ9"/>
<dbReference type="InterPro" id="IPR002049">
    <property type="entry name" value="LE_dom"/>
</dbReference>
<evidence type="ECO:0000313" key="10">
    <source>
        <dbReference type="Proteomes" id="UP000007110"/>
    </source>
</evidence>
<feature type="domain" description="Laminin EGF-like" evidence="7">
    <location>
        <begin position="391"/>
        <end position="437"/>
    </location>
</feature>
<keyword evidence="1" id="KW-0732">Signal</keyword>
<dbReference type="PANTHER" id="PTHR10574:SF435">
    <property type="entry name" value="LAMININ SUBUNIT GAMMA-1"/>
    <property type="match status" value="1"/>
</dbReference>
<dbReference type="Pfam" id="PF00055">
    <property type="entry name" value="Laminin_N"/>
    <property type="match status" value="1"/>
</dbReference>
<evidence type="ECO:0000259" key="7">
    <source>
        <dbReference type="PROSITE" id="PS50027"/>
    </source>
</evidence>
<dbReference type="Pfam" id="PF00053">
    <property type="entry name" value="EGF_laminin"/>
    <property type="match status" value="3"/>
</dbReference>
<dbReference type="FunFam" id="2.60.120.260:FF:000018">
    <property type="entry name" value="Laminin subunit gamma 1"/>
    <property type="match status" value="1"/>
</dbReference>
<evidence type="ECO:0000256" key="6">
    <source>
        <dbReference type="PROSITE-ProRule" id="PRU00460"/>
    </source>
</evidence>
<dbReference type="Proteomes" id="UP000007110">
    <property type="component" value="Unassembled WGS sequence"/>
</dbReference>
<protein>
    <submittedName>
        <fullName evidence="9">Uncharacterized protein</fullName>
    </submittedName>
</protein>
<organism evidence="9 10">
    <name type="scientific">Strongylocentrotus purpuratus</name>
    <name type="common">Purple sea urchin</name>
    <dbReference type="NCBI Taxonomy" id="7668"/>
    <lineage>
        <taxon>Eukaryota</taxon>
        <taxon>Metazoa</taxon>
        <taxon>Echinodermata</taxon>
        <taxon>Eleutherozoa</taxon>
        <taxon>Echinozoa</taxon>
        <taxon>Echinoidea</taxon>
        <taxon>Euechinoidea</taxon>
        <taxon>Echinacea</taxon>
        <taxon>Camarodonta</taxon>
        <taxon>Echinidea</taxon>
        <taxon>Strongylocentrotidae</taxon>
        <taxon>Strongylocentrotus</taxon>
    </lineage>
</organism>
<keyword evidence="4" id="KW-0325">Glycoprotein</keyword>
<evidence type="ECO:0000256" key="4">
    <source>
        <dbReference type="ARBA" id="ARBA00023180"/>
    </source>
</evidence>
<evidence type="ECO:0000259" key="8">
    <source>
        <dbReference type="PROSITE" id="PS51117"/>
    </source>
</evidence>
<dbReference type="CDD" id="cd00055">
    <property type="entry name" value="EGF_Lam"/>
    <property type="match status" value="2"/>
</dbReference>
<accession>A0A7M7HFJ9</accession>
<comment type="caution">
    <text evidence="6">Lacks conserved residue(s) required for the propagation of feature annotation.</text>
</comment>
<evidence type="ECO:0000256" key="3">
    <source>
        <dbReference type="ARBA" id="ARBA00023157"/>
    </source>
</evidence>
<sequence>MLTLIKLWSEFQRVVKRVIMKLFLLVLGTMTLCRANGNSIPCYDDLSRPQRCVPEFENAAFNLSVEATNTCGEYRDTQYCSGQCYNCQSGSHPARYLTDFHSEEGMTRWQSETMYEDIQYPNSVNLTIHLGKSFEITYIRLQFYSPRPESFAIFKRTCQDCPWIPYQYYSGSCDSTYNLPDSEYVSYNDPTMALCTSRFSDLSPLTGGTIAFSTLQNRPGAWSFDNNAVLQDWVTATDILVMLTRLNTFGDEVFEERKVLRSYFYAITDFSIGGRCKCNGHASQCVEAPNDPYNRLVCQCEHNTAGPDCGECLPLYNDRKWTRATAGNANECMRCNCNSHADRCFFDEELYNRTGSGGHCMECRNDTSGVSCEHCRDNYFRTSPDARCQPCNCDQTGSLNQQCDSSGRCQCKVGVGGEGCNQCLPNYYDFGEDGCRP</sequence>
<dbReference type="OrthoDB" id="430826at2759"/>
<dbReference type="Gene3D" id="2.60.120.260">
    <property type="entry name" value="Galactose-binding domain-like"/>
    <property type="match status" value="1"/>
</dbReference>
<reference evidence="10" key="1">
    <citation type="submission" date="2015-02" db="EMBL/GenBank/DDBJ databases">
        <title>Genome sequencing for Strongylocentrotus purpuratus.</title>
        <authorList>
            <person name="Murali S."/>
            <person name="Liu Y."/>
            <person name="Vee V."/>
            <person name="English A."/>
            <person name="Wang M."/>
            <person name="Skinner E."/>
            <person name="Han Y."/>
            <person name="Muzny D.M."/>
            <person name="Worley K.C."/>
            <person name="Gibbs R.A."/>
        </authorList>
    </citation>
    <scope>NUCLEOTIDE SEQUENCE</scope>
</reference>
<dbReference type="GO" id="GO:0009888">
    <property type="term" value="P:tissue development"/>
    <property type="evidence" value="ECO:0000318"/>
    <property type="project" value="GO_Central"/>
</dbReference>
<keyword evidence="10" id="KW-1185">Reference proteome</keyword>
<dbReference type="InterPro" id="IPR008211">
    <property type="entry name" value="Laminin_N"/>
</dbReference>